<keyword evidence="2" id="KW-1185">Reference proteome</keyword>
<dbReference type="PANTHER" id="PTHR33524:SF2">
    <property type="entry name" value="SET DOMAIN-CONTAINING PROTEIN 9"/>
    <property type="match status" value="1"/>
</dbReference>
<dbReference type="InterPro" id="IPR040415">
    <property type="entry name" value="SETD9"/>
</dbReference>
<dbReference type="Proteomes" id="UP000444721">
    <property type="component" value="Unassembled WGS sequence"/>
</dbReference>
<dbReference type="VEuPathDB" id="AmoebaDB:NF0079160"/>
<sequence length="342" mass="40270">MTIQNNSKTIWIFNNQSKMMTQNFSFSLFGNRKQSDFKKLTAIQIKENAFRNELLTKDEAYKHCLSHNVLTRQLLEYFEIIHQMNMNQLDGDAHLDVEKKIFEFLLLKRRTLLPNVNGDGIFLKGQVKKGQVVCLYPGMVYDSSDPIFFQSIGNHFINQRSPCCRVDGNDRFISKLFFQSYSTRDDIILTNGQVIKQCDASWLNFRHVHDHTYEDPHMFDNTNNNDAAYWQVRKQFSIKNHLNIGHYINSPVTNDETSNDHNNHQNPKFESNVMYYEYDFKLHEWPLHLRQYIPNLSYKPLSEDSQLLTKSILLISLCDLNSPKGEIELFANYLHYDDDNSN</sequence>
<gene>
    <name evidence="1" type="ORF">FDP41_003789</name>
</gene>
<dbReference type="GeneID" id="68111007"/>
<evidence type="ECO:0000313" key="2">
    <source>
        <dbReference type="Proteomes" id="UP000444721"/>
    </source>
</evidence>
<evidence type="ECO:0000313" key="1">
    <source>
        <dbReference type="EMBL" id="KAF0977136.1"/>
    </source>
</evidence>
<organism evidence="1 2">
    <name type="scientific">Naegleria fowleri</name>
    <name type="common">Brain eating amoeba</name>
    <dbReference type="NCBI Taxonomy" id="5763"/>
    <lineage>
        <taxon>Eukaryota</taxon>
        <taxon>Discoba</taxon>
        <taxon>Heterolobosea</taxon>
        <taxon>Tetramitia</taxon>
        <taxon>Eutetramitia</taxon>
        <taxon>Vahlkampfiidae</taxon>
        <taxon>Naegleria</taxon>
    </lineage>
</organism>
<proteinExistence type="predicted"/>
<protein>
    <recommendedName>
        <fullName evidence="3">SET domain-containing protein</fullName>
    </recommendedName>
</protein>
<dbReference type="PANTHER" id="PTHR33524">
    <property type="entry name" value="C5ORF35"/>
    <property type="match status" value="1"/>
</dbReference>
<comment type="caution">
    <text evidence="1">The sequence shown here is derived from an EMBL/GenBank/DDBJ whole genome shotgun (WGS) entry which is preliminary data.</text>
</comment>
<dbReference type="RefSeq" id="XP_044561849.1">
    <property type="nucleotide sequence ID" value="XM_044707131.1"/>
</dbReference>
<dbReference type="OrthoDB" id="442460at2759"/>
<dbReference type="VEuPathDB" id="AmoebaDB:FDP41_003789"/>
<dbReference type="EMBL" id="VFQX01000035">
    <property type="protein sequence ID" value="KAF0977136.1"/>
    <property type="molecule type" value="Genomic_DNA"/>
</dbReference>
<dbReference type="VEuPathDB" id="AmoebaDB:NfTy_064380"/>
<name>A0A6A5BQ16_NAEFO</name>
<reference evidence="1 2" key="1">
    <citation type="journal article" date="2019" name="Sci. Rep.">
        <title>Nanopore sequencing improves the draft genome of the human pathogenic amoeba Naegleria fowleri.</title>
        <authorList>
            <person name="Liechti N."/>
            <person name="Schurch N."/>
            <person name="Bruggmann R."/>
            <person name="Wittwer M."/>
        </authorList>
    </citation>
    <scope>NUCLEOTIDE SEQUENCE [LARGE SCALE GENOMIC DNA]</scope>
    <source>
        <strain evidence="1 2">ATCC 30894</strain>
    </source>
</reference>
<evidence type="ECO:0008006" key="3">
    <source>
        <dbReference type="Google" id="ProtNLM"/>
    </source>
</evidence>
<dbReference type="OMA" id="NHLNIGH"/>
<accession>A0A6A5BQ16</accession>
<dbReference type="AlphaFoldDB" id="A0A6A5BQ16"/>